<evidence type="ECO:0000313" key="13">
    <source>
        <dbReference type="Proteomes" id="UP000002012"/>
    </source>
</evidence>
<dbReference type="PRINTS" id="PR01374">
    <property type="entry name" value="TONBPROTEIN"/>
</dbReference>
<dbReference type="GO" id="GO:0031992">
    <property type="term" value="F:energy transducer activity"/>
    <property type="evidence" value="ECO:0007669"/>
    <property type="project" value="InterPro"/>
</dbReference>
<keyword evidence="13" id="KW-1185">Reference proteome</keyword>
<comment type="similarity">
    <text evidence="2">Belongs to the TonB family.</text>
</comment>
<keyword evidence="6" id="KW-0812">Transmembrane</keyword>
<dbReference type="KEGG" id="dap:Dacet_0915"/>
<dbReference type="RefSeq" id="WP_013010224.1">
    <property type="nucleotide sequence ID" value="NC_013943.1"/>
</dbReference>
<keyword evidence="5" id="KW-0997">Cell inner membrane</keyword>
<keyword evidence="8" id="KW-1133">Transmembrane helix</keyword>
<name>D4H647_DENA2</name>
<organism evidence="12 13">
    <name type="scientific">Denitrovibrio acetiphilus (strain DSM 12809 / NBRC 114555 / N2460)</name>
    <dbReference type="NCBI Taxonomy" id="522772"/>
    <lineage>
        <taxon>Bacteria</taxon>
        <taxon>Pseudomonadati</taxon>
        <taxon>Deferribacterota</taxon>
        <taxon>Deferribacteres</taxon>
        <taxon>Deferribacterales</taxon>
        <taxon>Geovibrionaceae</taxon>
        <taxon>Denitrovibrio</taxon>
    </lineage>
</organism>
<keyword evidence="3" id="KW-0813">Transport</keyword>
<dbReference type="InParanoid" id="D4H647"/>
<feature type="region of interest" description="Disordered" evidence="10">
    <location>
        <begin position="69"/>
        <end position="131"/>
    </location>
</feature>
<gene>
    <name evidence="12" type="ordered locus">Dacet_0915</name>
</gene>
<dbReference type="SUPFAM" id="SSF74653">
    <property type="entry name" value="TolA/TonB C-terminal domain"/>
    <property type="match status" value="1"/>
</dbReference>
<evidence type="ECO:0000259" key="11">
    <source>
        <dbReference type="PROSITE" id="PS52015"/>
    </source>
</evidence>
<evidence type="ECO:0000256" key="3">
    <source>
        <dbReference type="ARBA" id="ARBA00022448"/>
    </source>
</evidence>
<reference evidence="12 13" key="1">
    <citation type="journal article" date="2010" name="Stand. Genomic Sci.">
        <title>Complete genome sequence of Denitrovibrio acetiphilus type strain (N2460).</title>
        <authorList>
            <person name="Kiss H."/>
            <person name="Lang E."/>
            <person name="Lapidus A."/>
            <person name="Copeland A."/>
            <person name="Nolan M."/>
            <person name="Glavina Del Rio T."/>
            <person name="Chen F."/>
            <person name="Lucas S."/>
            <person name="Tice H."/>
            <person name="Cheng J.F."/>
            <person name="Han C."/>
            <person name="Goodwin L."/>
            <person name="Pitluck S."/>
            <person name="Liolios K."/>
            <person name="Pati A."/>
            <person name="Ivanova N."/>
            <person name="Mavromatis K."/>
            <person name="Chen A."/>
            <person name="Palaniappan K."/>
            <person name="Land M."/>
            <person name="Hauser L."/>
            <person name="Chang Y.J."/>
            <person name="Jeffries C.D."/>
            <person name="Detter J.C."/>
            <person name="Brettin T."/>
            <person name="Spring S."/>
            <person name="Rohde M."/>
            <person name="Goker M."/>
            <person name="Woyke T."/>
            <person name="Bristow J."/>
            <person name="Eisen J.A."/>
            <person name="Markowitz V."/>
            <person name="Hugenholtz P."/>
            <person name="Kyrpides N.C."/>
            <person name="Klenk H.P."/>
        </authorList>
    </citation>
    <scope>NUCLEOTIDE SEQUENCE [LARGE SCALE GENOMIC DNA]</scope>
    <source>
        <strain evidence="13">DSM 12809 / NBRC 114555 / N2460</strain>
    </source>
</reference>
<dbReference type="NCBIfam" id="TIGR01352">
    <property type="entry name" value="tonB_Cterm"/>
    <property type="match status" value="1"/>
</dbReference>
<feature type="compositionally biased region" description="Pro residues" evidence="10">
    <location>
        <begin position="94"/>
        <end position="104"/>
    </location>
</feature>
<dbReference type="EMBL" id="CP001968">
    <property type="protein sequence ID" value="ADD67693.1"/>
    <property type="molecule type" value="Genomic_DNA"/>
</dbReference>
<dbReference type="Proteomes" id="UP000002012">
    <property type="component" value="Chromosome"/>
</dbReference>
<dbReference type="GO" id="GO:0030288">
    <property type="term" value="C:outer membrane-bounded periplasmic space"/>
    <property type="evidence" value="ECO:0007669"/>
    <property type="project" value="InterPro"/>
</dbReference>
<evidence type="ECO:0000256" key="8">
    <source>
        <dbReference type="ARBA" id="ARBA00022989"/>
    </source>
</evidence>
<dbReference type="OrthoDB" id="15637at2"/>
<feature type="domain" description="TonB C-terminal" evidence="11">
    <location>
        <begin position="161"/>
        <end position="247"/>
    </location>
</feature>
<evidence type="ECO:0000256" key="10">
    <source>
        <dbReference type="SAM" id="MobiDB-lite"/>
    </source>
</evidence>
<dbReference type="PaxDb" id="522772-Dacet_0915"/>
<dbReference type="STRING" id="522772.Dacet_0915"/>
<dbReference type="Gene3D" id="3.30.1150.10">
    <property type="match status" value="1"/>
</dbReference>
<dbReference type="GO" id="GO:0098797">
    <property type="term" value="C:plasma membrane protein complex"/>
    <property type="evidence" value="ECO:0007669"/>
    <property type="project" value="TreeGrafter"/>
</dbReference>
<comment type="subcellular location">
    <subcellularLocation>
        <location evidence="1">Cell inner membrane</location>
        <topology evidence="1">Single-pass membrane protein</topology>
        <orientation evidence="1">Periplasmic side</orientation>
    </subcellularLocation>
</comment>
<evidence type="ECO:0000256" key="7">
    <source>
        <dbReference type="ARBA" id="ARBA00022927"/>
    </source>
</evidence>
<evidence type="ECO:0000313" key="12">
    <source>
        <dbReference type="EMBL" id="ADD67693.1"/>
    </source>
</evidence>
<evidence type="ECO:0000256" key="1">
    <source>
        <dbReference type="ARBA" id="ARBA00004383"/>
    </source>
</evidence>
<evidence type="ECO:0000256" key="4">
    <source>
        <dbReference type="ARBA" id="ARBA00022475"/>
    </source>
</evidence>
<dbReference type="PROSITE" id="PS52015">
    <property type="entry name" value="TONB_CTD"/>
    <property type="match status" value="1"/>
</dbReference>
<dbReference type="AlphaFoldDB" id="D4H647"/>
<keyword evidence="9" id="KW-0472">Membrane</keyword>
<dbReference type="GO" id="GO:0055085">
    <property type="term" value="P:transmembrane transport"/>
    <property type="evidence" value="ECO:0007669"/>
    <property type="project" value="InterPro"/>
</dbReference>
<dbReference type="eggNOG" id="COG0810">
    <property type="taxonomic scope" value="Bacteria"/>
</dbReference>
<proteinExistence type="inferred from homology"/>
<dbReference type="GO" id="GO:0015891">
    <property type="term" value="P:siderophore transport"/>
    <property type="evidence" value="ECO:0007669"/>
    <property type="project" value="InterPro"/>
</dbReference>
<evidence type="ECO:0000256" key="6">
    <source>
        <dbReference type="ARBA" id="ARBA00022692"/>
    </source>
</evidence>
<dbReference type="InterPro" id="IPR006260">
    <property type="entry name" value="TonB/TolA_C"/>
</dbReference>
<dbReference type="PANTHER" id="PTHR33446">
    <property type="entry name" value="PROTEIN TONB-RELATED"/>
    <property type="match status" value="1"/>
</dbReference>
<evidence type="ECO:0000256" key="9">
    <source>
        <dbReference type="ARBA" id="ARBA00023136"/>
    </source>
</evidence>
<keyword evidence="7" id="KW-0653">Protein transport</keyword>
<dbReference type="InterPro" id="IPR051045">
    <property type="entry name" value="TonB-dependent_transducer"/>
</dbReference>
<feature type="compositionally biased region" description="Basic residues" evidence="10">
    <location>
        <begin position="75"/>
        <end position="90"/>
    </location>
</feature>
<dbReference type="PANTHER" id="PTHR33446:SF2">
    <property type="entry name" value="PROTEIN TONB"/>
    <property type="match status" value="1"/>
</dbReference>
<evidence type="ECO:0000256" key="2">
    <source>
        <dbReference type="ARBA" id="ARBA00006555"/>
    </source>
</evidence>
<dbReference type="Pfam" id="PF03544">
    <property type="entry name" value="TonB_C"/>
    <property type="match status" value="1"/>
</dbReference>
<dbReference type="GO" id="GO:0015031">
    <property type="term" value="P:protein transport"/>
    <property type="evidence" value="ECO:0007669"/>
    <property type="project" value="UniProtKB-KW"/>
</dbReference>
<evidence type="ECO:0000256" key="5">
    <source>
        <dbReference type="ARBA" id="ARBA00022519"/>
    </source>
</evidence>
<protein>
    <submittedName>
        <fullName evidence="12">TonB family protein</fullName>
    </submittedName>
</protein>
<dbReference type="InterPro" id="IPR003538">
    <property type="entry name" value="TonB"/>
</dbReference>
<accession>D4H647</accession>
<dbReference type="HOGENOM" id="CLU_1118970_0_0_0"/>
<sequence length="247" mass="27813">MFRSLAESAIIHLLMFATLLWFLPLMGNKEVPAKNEIITLSTFIVQKPKPAKKEQTTVKTIEKSKTLPDKAPAYVKKKPKPLPLQKKAKTVKPQPIPTPVPKPKVPARREMQPTVSAPATAPMPTSRNEDVITPMHKNVPVKTSPSQQEYEEQARKAYIMQNQKQIFLSIKKVLQYPLYARRKGWTGRVIVSFLIEREGSVRNVNVQQSSGYDLLDEKAVKAVRDAAPFPSGDQPIRLVLPVSFNLN</sequence>
<keyword evidence="4" id="KW-1003">Cell membrane</keyword>
<dbReference type="InterPro" id="IPR037682">
    <property type="entry name" value="TonB_C"/>
</dbReference>